<dbReference type="InterPro" id="IPR052368">
    <property type="entry name" value="2-oxoacid_oxidoreductase"/>
</dbReference>
<dbReference type="PANTHER" id="PTHR43088">
    <property type="entry name" value="SUBUNIT OF PYRUVATE:FLAVODOXIN OXIDOREDUCTASE-RELATED"/>
    <property type="match status" value="1"/>
</dbReference>
<feature type="domain" description="Pyruvate:ferredoxin oxidoreductase core" evidence="3">
    <location>
        <begin position="277"/>
        <end position="371"/>
    </location>
</feature>
<evidence type="ECO:0000259" key="3">
    <source>
        <dbReference type="Pfam" id="PF17147"/>
    </source>
</evidence>
<dbReference type="InterPro" id="IPR009014">
    <property type="entry name" value="Transketo_C/PFOR_II"/>
</dbReference>
<reference evidence="4 5" key="1">
    <citation type="submission" date="2017-06" db="EMBL/GenBank/DDBJ databases">
        <authorList>
            <person name="Kim H.J."/>
            <person name="Triplett B.A."/>
        </authorList>
    </citation>
    <scope>NUCLEOTIDE SEQUENCE [LARGE SCALE GENOMIC DNA]</scope>
    <source>
        <strain evidence="4 5">SCA</strain>
    </source>
</reference>
<dbReference type="AlphaFoldDB" id="A0A238ZZC4"/>
<dbReference type="OrthoDB" id="9794954at2"/>
<dbReference type="FunFam" id="3.40.50.970:FF:000022">
    <property type="entry name" value="2-oxoglutarate ferredoxin oxidoreductase alpha subunit"/>
    <property type="match status" value="1"/>
</dbReference>
<dbReference type="InterPro" id="IPR033412">
    <property type="entry name" value="PFOR_II"/>
</dbReference>
<evidence type="ECO:0000259" key="2">
    <source>
        <dbReference type="Pfam" id="PF01855"/>
    </source>
</evidence>
<dbReference type="CDD" id="cd07034">
    <property type="entry name" value="TPP_PYR_PFOR_IOR-alpha_like"/>
    <property type="match status" value="1"/>
</dbReference>
<dbReference type="RefSeq" id="WP_089281004.1">
    <property type="nucleotide sequence ID" value="NZ_FZOJ01000001.1"/>
</dbReference>
<evidence type="ECO:0000313" key="4">
    <source>
        <dbReference type="EMBL" id="SNR88381.1"/>
    </source>
</evidence>
<dbReference type="EMBL" id="FZOJ01000001">
    <property type="protein sequence ID" value="SNR88381.1"/>
    <property type="molecule type" value="Genomic_DNA"/>
</dbReference>
<name>A0A238ZZC4_9FIRM</name>
<protein>
    <submittedName>
        <fullName evidence="4">2-oxoglutarate ferredoxin oxidoreductase subunit alpha</fullName>
    </submittedName>
</protein>
<gene>
    <name evidence="4" type="ORF">SAMN05446037_1001217</name>
</gene>
<dbReference type="FunFam" id="3.40.50.920:FF:000013">
    <property type="entry name" value="Ferredoxin oxidoreductase alpha subunit"/>
    <property type="match status" value="1"/>
</dbReference>
<feature type="domain" description="Pyruvate flavodoxin/ferredoxin oxidoreductase pyrimidine binding" evidence="2">
    <location>
        <begin position="17"/>
        <end position="248"/>
    </location>
</feature>
<dbReference type="Proteomes" id="UP000198304">
    <property type="component" value="Unassembled WGS sequence"/>
</dbReference>
<keyword evidence="5" id="KW-1185">Reference proteome</keyword>
<proteinExistence type="predicted"/>
<dbReference type="InterPro" id="IPR029061">
    <property type="entry name" value="THDP-binding"/>
</dbReference>
<sequence>MKNRKVKLMQGNEACVEGALAAGMKFYAGYPITPSTEIAEICAQKLPQIGGKFIQMEDEIAGMAATIGGSLAGLKSMTATSGPGFSLKQENIGYAALAEIPCVIIDVQRAGPSTGLPTAPSQGDIMQAKWGTHGDHPVIALSPTSVRETFDLTIKAFNLAEKYRTPVFLMLDEIVGHMREKIEIPAEDEIEVIDRLKPEVGDTNYMAYRPVEGGLVPPMAAFGEGFSFHVTGLMHDEFGFPTNDAEVSDNLLRRIMKKIDVNVNDIIMYEEEQVEDADLIVLAYGGTARSARSAVKKARELGLKVGLFKALTIWPSPEKRVKELISNTKKILVPELNLGQYVLEVERIVAGQAEVSHLGKVNGEAITPEEILTKIREVL</sequence>
<dbReference type="NCBIfam" id="NF006412">
    <property type="entry name" value="PRK08659.1"/>
    <property type="match status" value="1"/>
</dbReference>
<organism evidence="4 5">
    <name type="scientific">Anaerovirgula multivorans</name>
    <dbReference type="NCBI Taxonomy" id="312168"/>
    <lineage>
        <taxon>Bacteria</taxon>
        <taxon>Bacillati</taxon>
        <taxon>Bacillota</taxon>
        <taxon>Clostridia</taxon>
        <taxon>Peptostreptococcales</taxon>
        <taxon>Natronincolaceae</taxon>
        <taxon>Anaerovirgula</taxon>
    </lineage>
</organism>
<dbReference type="PANTHER" id="PTHR43088:SF1">
    <property type="entry name" value="SUBUNIT OF PYRUVATE:FLAVODOXIN OXIDOREDUCTASE"/>
    <property type="match status" value="1"/>
</dbReference>
<accession>A0A238ZZC4</accession>
<dbReference type="SUPFAM" id="SSF52518">
    <property type="entry name" value="Thiamin diphosphate-binding fold (THDP-binding)"/>
    <property type="match status" value="1"/>
</dbReference>
<evidence type="ECO:0000313" key="5">
    <source>
        <dbReference type="Proteomes" id="UP000198304"/>
    </source>
</evidence>
<dbReference type="Pfam" id="PF17147">
    <property type="entry name" value="PFOR_II"/>
    <property type="match status" value="1"/>
</dbReference>
<dbReference type="Pfam" id="PF01855">
    <property type="entry name" value="POR_N"/>
    <property type="match status" value="1"/>
</dbReference>
<dbReference type="GO" id="GO:0016491">
    <property type="term" value="F:oxidoreductase activity"/>
    <property type="evidence" value="ECO:0007669"/>
    <property type="project" value="UniProtKB-KW"/>
</dbReference>
<dbReference type="InterPro" id="IPR002880">
    <property type="entry name" value="Pyrv_Fd/Flavodoxin_OxRdtase_N"/>
</dbReference>
<evidence type="ECO:0000256" key="1">
    <source>
        <dbReference type="ARBA" id="ARBA00023002"/>
    </source>
</evidence>
<dbReference type="Gene3D" id="3.40.50.970">
    <property type="match status" value="1"/>
</dbReference>
<dbReference type="Gene3D" id="3.40.50.920">
    <property type="match status" value="1"/>
</dbReference>
<dbReference type="SUPFAM" id="SSF52922">
    <property type="entry name" value="TK C-terminal domain-like"/>
    <property type="match status" value="1"/>
</dbReference>
<keyword evidence="1" id="KW-0560">Oxidoreductase</keyword>